<keyword evidence="15" id="KW-1185">Reference proteome</keyword>
<dbReference type="SUPFAM" id="SSF81665">
    <property type="entry name" value="Calcium ATPase, transmembrane domain M"/>
    <property type="match status" value="1"/>
</dbReference>
<dbReference type="SUPFAM" id="SSF56784">
    <property type="entry name" value="HAD-like"/>
    <property type="match status" value="1"/>
</dbReference>
<evidence type="ECO:0000313" key="15">
    <source>
        <dbReference type="Proteomes" id="UP001595960"/>
    </source>
</evidence>
<dbReference type="InterPro" id="IPR023299">
    <property type="entry name" value="ATPase_P-typ_cyto_dom_N"/>
</dbReference>
<feature type="transmembrane region" description="Helical" evidence="12">
    <location>
        <begin position="754"/>
        <end position="773"/>
    </location>
</feature>
<dbReference type="Pfam" id="PF00122">
    <property type="entry name" value="E1-E2_ATPase"/>
    <property type="match status" value="1"/>
</dbReference>
<evidence type="ECO:0000256" key="8">
    <source>
        <dbReference type="ARBA" id="ARBA00022989"/>
    </source>
</evidence>
<feature type="transmembrane region" description="Helical" evidence="12">
    <location>
        <begin position="794"/>
        <end position="814"/>
    </location>
</feature>
<comment type="catalytic activity">
    <reaction evidence="10">
        <text>ATP + H2O = ADP + phosphate + H(+)</text>
        <dbReference type="Rhea" id="RHEA:13065"/>
        <dbReference type="ChEBI" id="CHEBI:15377"/>
        <dbReference type="ChEBI" id="CHEBI:15378"/>
        <dbReference type="ChEBI" id="CHEBI:30616"/>
        <dbReference type="ChEBI" id="CHEBI:43474"/>
        <dbReference type="ChEBI" id="CHEBI:456216"/>
    </reaction>
</comment>
<dbReference type="Pfam" id="PF00690">
    <property type="entry name" value="Cation_ATPase_N"/>
    <property type="match status" value="1"/>
</dbReference>
<dbReference type="InterPro" id="IPR059000">
    <property type="entry name" value="ATPase_P-type_domA"/>
</dbReference>
<feature type="transmembrane region" description="Helical" evidence="12">
    <location>
        <begin position="718"/>
        <end position="742"/>
    </location>
</feature>
<comment type="caution">
    <text evidence="14">The sequence shown here is derived from an EMBL/GenBank/DDBJ whole genome shotgun (WGS) entry which is preliminary data.</text>
</comment>
<dbReference type="SUPFAM" id="SSF81660">
    <property type="entry name" value="Metal cation-transporting ATPase, ATP-binding domain N"/>
    <property type="match status" value="1"/>
</dbReference>
<keyword evidence="4 12" id="KW-0812">Transmembrane</keyword>
<feature type="region of interest" description="Disordered" evidence="11">
    <location>
        <begin position="860"/>
        <end position="882"/>
    </location>
</feature>
<evidence type="ECO:0000256" key="2">
    <source>
        <dbReference type="ARBA" id="ARBA00005675"/>
    </source>
</evidence>
<dbReference type="InterPro" id="IPR001757">
    <property type="entry name" value="P_typ_ATPase"/>
</dbReference>
<dbReference type="Gene3D" id="3.40.50.1000">
    <property type="entry name" value="HAD superfamily/HAD-like"/>
    <property type="match status" value="1"/>
</dbReference>
<evidence type="ECO:0000259" key="13">
    <source>
        <dbReference type="SMART" id="SM00831"/>
    </source>
</evidence>
<protein>
    <submittedName>
        <fullName evidence="14">Cation-translocating P-type ATPase</fullName>
    </submittedName>
</protein>
<comment type="similarity">
    <text evidence="2">Belongs to the cation transport ATPase (P-type) (TC 3.A.3) family. Type IIA subfamily.</text>
</comment>
<dbReference type="SFLD" id="SFLDF00027">
    <property type="entry name" value="p-type_atpase"/>
    <property type="match status" value="1"/>
</dbReference>
<dbReference type="InterPro" id="IPR023298">
    <property type="entry name" value="ATPase_P-typ_TM_dom_sf"/>
</dbReference>
<comment type="subcellular location">
    <subcellularLocation>
        <location evidence="1">Cell membrane</location>
        <topology evidence="1">Multi-pass membrane protein</topology>
    </subcellularLocation>
</comment>
<dbReference type="InterPro" id="IPR050510">
    <property type="entry name" value="Cation_transp_ATPase_P-type"/>
</dbReference>
<keyword evidence="5" id="KW-0547">Nucleotide-binding</keyword>
<evidence type="ECO:0000256" key="4">
    <source>
        <dbReference type="ARBA" id="ARBA00022692"/>
    </source>
</evidence>
<dbReference type="SMART" id="SM00831">
    <property type="entry name" value="Cation_ATPase_N"/>
    <property type="match status" value="1"/>
</dbReference>
<gene>
    <name evidence="14" type="ORF">ACFPER_05985</name>
</gene>
<dbReference type="SFLD" id="SFLDS00003">
    <property type="entry name" value="Haloacid_Dehalogenase"/>
    <property type="match status" value="1"/>
</dbReference>
<feature type="transmembrane region" description="Helical" evidence="12">
    <location>
        <begin position="38"/>
        <end position="59"/>
    </location>
</feature>
<dbReference type="Pfam" id="PF00702">
    <property type="entry name" value="Hydrolase"/>
    <property type="match status" value="1"/>
</dbReference>
<dbReference type="Gene3D" id="3.40.1110.10">
    <property type="entry name" value="Calcium-transporting ATPase, cytoplasmic domain N"/>
    <property type="match status" value="1"/>
</dbReference>
<dbReference type="SUPFAM" id="SSF81653">
    <property type="entry name" value="Calcium ATPase, transduction domain A"/>
    <property type="match status" value="1"/>
</dbReference>
<evidence type="ECO:0000256" key="6">
    <source>
        <dbReference type="ARBA" id="ARBA00022840"/>
    </source>
</evidence>
<evidence type="ECO:0000256" key="11">
    <source>
        <dbReference type="SAM" id="MobiDB-lite"/>
    </source>
</evidence>
<dbReference type="InterPro" id="IPR023214">
    <property type="entry name" value="HAD_sf"/>
</dbReference>
<sequence>MAVIDAIGLTSAEAADRLARSGANVLPAAKRPSAVRRLLAELVHFFALLLWGAAVLAFLADLPQLSVAIVGVIVLNAIFAAAQQARADRAADRLREMLPARVTVRRDGRRQVVEAADVVVDDVLLLESGDRVPADATVLGQTGLLVDTSMLTGESVAGGVDVEGPLFAGTFVVEGEARARVTATGRDTRLAGIAKLSTTPGKPDTPLTRGLRQVVRLTAMIAIGMGLLFLVISLIVGNPIQAAFVFAIGVTVALVPEGLLPTVTLSLAWGSERMAKRNILVRNLEAVETLGSTTFICTDKTGTLTRNQMTVVHAWTPSGSLDVDGAGYGPEAVLAWSDPAAEGAVRDLALAAERCSTGYAALVDGAWRSHGDPMEAALDTLARRLGADTDEDRARHATEHRFPFDPRLRRMAVVRVDEVIVKGAPDTVLPLCGDGAEAHAAVDAMTERGLRLLAIAAAPRGDRTPATLEECGDGLRLLGLVALEDPPRDDVVEALRACREAGVRVAMITGDHPATARAIADQVGLRFADSPVLVGADLPSDEQHLGAILDHDGTVVARVSPEDKVRIATALRARGHVVAMTGDGVNDAPALHEADIGVAMGKSGTDVAREAADLVLLDDAFSSIVAGIEQGRAAYVNIRRFLTYHLTDNVAELAPFVVWALSGGQFPLALGVLQIIALDLGTDTLSAVALGAEPPAKHLLKGPPVSGRLMSATVLRRAFGVLGPLEAALSMTAFILSMMAAGWQPGGPFPSGDALLAASGAAYITVVFAQAANAFACRSSTKWPGALGWFGNRLLVGAVLVGTAFSLVLLWVPPIADLLGQANPPLVGWAVALASIPILFAVDALDKRARARRVRAHAGGPQRVTVRCGGSRGTRRPGRPRA</sequence>
<dbReference type="PRINTS" id="PR00119">
    <property type="entry name" value="CATATPASE"/>
</dbReference>
<feature type="compositionally biased region" description="Basic residues" evidence="11">
    <location>
        <begin position="873"/>
        <end position="882"/>
    </location>
</feature>
<keyword evidence="6" id="KW-0067">ATP-binding</keyword>
<name>A0ABV9R3X7_9MICO</name>
<evidence type="ECO:0000256" key="3">
    <source>
        <dbReference type="ARBA" id="ARBA00022475"/>
    </source>
</evidence>
<dbReference type="InterPro" id="IPR036412">
    <property type="entry name" value="HAD-like_sf"/>
</dbReference>
<keyword evidence="7" id="KW-1278">Translocase</keyword>
<dbReference type="Pfam" id="PF00689">
    <property type="entry name" value="Cation_ATPase_C"/>
    <property type="match status" value="1"/>
</dbReference>
<dbReference type="Proteomes" id="UP001595960">
    <property type="component" value="Unassembled WGS sequence"/>
</dbReference>
<organism evidence="14 15">
    <name type="scientific">Agromyces aurantiacus</name>
    <dbReference type="NCBI Taxonomy" id="165814"/>
    <lineage>
        <taxon>Bacteria</taxon>
        <taxon>Bacillati</taxon>
        <taxon>Actinomycetota</taxon>
        <taxon>Actinomycetes</taxon>
        <taxon>Micrococcales</taxon>
        <taxon>Microbacteriaceae</taxon>
        <taxon>Agromyces</taxon>
    </lineage>
</organism>
<dbReference type="SFLD" id="SFLDG00002">
    <property type="entry name" value="C1.7:_P-type_atpase_like"/>
    <property type="match status" value="1"/>
</dbReference>
<evidence type="ECO:0000256" key="10">
    <source>
        <dbReference type="ARBA" id="ARBA00049360"/>
    </source>
</evidence>
<dbReference type="RefSeq" id="WP_204391370.1">
    <property type="nucleotide sequence ID" value="NZ_JAFBBW010000001.1"/>
</dbReference>
<evidence type="ECO:0000256" key="9">
    <source>
        <dbReference type="ARBA" id="ARBA00023136"/>
    </source>
</evidence>
<feature type="domain" description="Cation-transporting P-type ATPase N-terminal" evidence="13">
    <location>
        <begin position="4"/>
        <end position="62"/>
    </location>
</feature>
<keyword evidence="3" id="KW-1003">Cell membrane</keyword>
<evidence type="ECO:0000256" key="7">
    <source>
        <dbReference type="ARBA" id="ARBA00022967"/>
    </source>
</evidence>
<dbReference type="PRINTS" id="PR00120">
    <property type="entry name" value="HATPASE"/>
</dbReference>
<dbReference type="Gene3D" id="1.20.1110.10">
    <property type="entry name" value="Calcium-transporting ATPase, transmembrane domain"/>
    <property type="match status" value="1"/>
</dbReference>
<dbReference type="InterPro" id="IPR044492">
    <property type="entry name" value="P_typ_ATPase_HD_dom"/>
</dbReference>
<dbReference type="InterPro" id="IPR008250">
    <property type="entry name" value="ATPase_P-typ_transduc_dom_A_sf"/>
</dbReference>
<dbReference type="InterPro" id="IPR006068">
    <property type="entry name" value="ATPase_P-typ_cation-transptr_C"/>
</dbReference>
<evidence type="ECO:0000313" key="14">
    <source>
        <dbReference type="EMBL" id="MFC4828330.1"/>
    </source>
</evidence>
<proteinExistence type="inferred from homology"/>
<dbReference type="InterPro" id="IPR018303">
    <property type="entry name" value="ATPase_P-typ_P_site"/>
</dbReference>
<feature type="transmembrane region" description="Helical" evidence="12">
    <location>
        <begin position="65"/>
        <end position="85"/>
    </location>
</feature>
<keyword evidence="9 12" id="KW-0472">Membrane</keyword>
<dbReference type="NCBIfam" id="TIGR01494">
    <property type="entry name" value="ATPase_P-type"/>
    <property type="match status" value="3"/>
</dbReference>
<keyword evidence="8 12" id="KW-1133">Transmembrane helix</keyword>
<dbReference type="PROSITE" id="PS00154">
    <property type="entry name" value="ATPASE_E1_E2"/>
    <property type="match status" value="1"/>
</dbReference>
<feature type="transmembrane region" description="Helical" evidence="12">
    <location>
        <begin position="242"/>
        <end position="269"/>
    </location>
</feature>
<feature type="transmembrane region" description="Helical" evidence="12">
    <location>
        <begin position="826"/>
        <end position="845"/>
    </location>
</feature>
<evidence type="ECO:0000256" key="1">
    <source>
        <dbReference type="ARBA" id="ARBA00004651"/>
    </source>
</evidence>
<dbReference type="PANTHER" id="PTHR43294">
    <property type="entry name" value="SODIUM/POTASSIUM-TRANSPORTING ATPASE SUBUNIT ALPHA"/>
    <property type="match status" value="1"/>
</dbReference>
<reference evidence="15" key="1">
    <citation type="journal article" date="2019" name="Int. J. Syst. Evol. Microbiol.">
        <title>The Global Catalogue of Microorganisms (GCM) 10K type strain sequencing project: providing services to taxonomists for standard genome sequencing and annotation.</title>
        <authorList>
            <consortium name="The Broad Institute Genomics Platform"/>
            <consortium name="The Broad Institute Genome Sequencing Center for Infectious Disease"/>
            <person name="Wu L."/>
            <person name="Ma J."/>
        </authorList>
    </citation>
    <scope>NUCLEOTIDE SEQUENCE [LARGE SCALE GENOMIC DNA]</scope>
    <source>
        <strain evidence="15">CGMCC 1.12192</strain>
    </source>
</reference>
<dbReference type="PANTHER" id="PTHR43294:SF21">
    <property type="entry name" value="CATION TRANSPORTING ATPASE"/>
    <property type="match status" value="1"/>
</dbReference>
<dbReference type="EMBL" id="JBHSJC010000001">
    <property type="protein sequence ID" value="MFC4828330.1"/>
    <property type="molecule type" value="Genomic_DNA"/>
</dbReference>
<dbReference type="InterPro" id="IPR004014">
    <property type="entry name" value="ATPase_P-typ_cation-transptr_N"/>
</dbReference>
<feature type="transmembrane region" description="Helical" evidence="12">
    <location>
        <begin position="217"/>
        <end position="236"/>
    </location>
</feature>
<evidence type="ECO:0000256" key="5">
    <source>
        <dbReference type="ARBA" id="ARBA00022741"/>
    </source>
</evidence>
<accession>A0ABV9R3X7</accession>
<dbReference type="Gene3D" id="2.70.150.10">
    <property type="entry name" value="Calcium-transporting ATPase, cytoplasmic transduction domain A"/>
    <property type="match status" value="1"/>
</dbReference>
<evidence type="ECO:0000256" key="12">
    <source>
        <dbReference type="SAM" id="Phobius"/>
    </source>
</evidence>